<dbReference type="AlphaFoldDB" id="A0A7R9Y7C6"/>
<name>A0A7R9Y7C6_9STRA</name>
<dbReference type="EMBL" id="HBEA01000244">
    <property type="protein sequence ID" value="CAD8250711.1"/>
    <property type="molecule type" value="Transcribed_RNA"/>
</dbReference>
<protein>
    <submittedName>
        <fullName evidence="1">Uncharacterized protein</fullName>
    </submittedName>
</protein>
<proteinExistence type="predicted"/>
<sequence>MLQIRGFEIDESFADAFVHLFSSRIQCDDVPTFRTTLVQLCSLKEQGTRNISSERRKSHFCASGTIDFLFCAVADVPLFQQQLRLFRNLFLSVTVVQLAFLQRQEILVVAANHCEHQSGGAQQGRFHNSLFALWLWQRQELCSLPSAGARCLSAGWRTALRLLGLSSAQGRRGSRLRSPRLVVGIPSGRGVSRFHHREAQPRDQRA</sequence>
<evidence type="ECO:0000313" key="1">
    <source>
        <dbReference type="EMBL" id="CAD8250711.1"/>
    </source>
</evidence>
<accession>A0A7R9Y7C6</accession>
<reference evidence="1" key="1">
    <citation type="submission" date="2021-01" db="EMBL/GenBank/DDBJ databases">
        <authorList>
            <person name="Corre E."/>
            <person name="Pelletier E."/>
            <person name="Niang G."/>
            <person name="Scheremetjew M."/>
            <person name="Finn R."/>
            <person name="Kale V."/>
            <person name="Holt S."/>
            <person name="Cochrane G."/>
            <person name="Meng A."/>
            <person name="Brown T."/>
            <person name="Cohen L."/>
        </authorList>
    </citation>
    <scope>NUCLEOTIDE SEQUENCE</scope>
    <source>
        <strain evidence="1">CCMP2078</strain>
    </source>
</reference>
<gene>
    <name evidence="1" type="ORF">PPYR1160_LOCUS201</name>
</gene>
<organism evidence="1">
    <name type="scientific">Pinguiococcus pyrenoidosus</name>
    <dbReference type="NCBI Taxonomy" id="172671"/>
    <lineage>
        <taxon>Eukaryota</taxon>
        <taxon>Sar</taxon>
        <taxon>Stramenopiles</taxon>
        <taxon>Ochrophyta</taxon>
        <taxon>Pinguiophyceae</taxon>
        <taxon>Pinguiochrysidales</taxon>
        <taxon>Pinguiochrysidaceae</taxon>
        <taxon>Pinguiococcus</taxon>
    </lineage>
</organism>